<proteinExistence type="inferred from homology"/>
<dbReference type="GO" id="GO:0004077">
    <property type="term" value="F:biotin--[biotin carboxyl-carrier protein] ligase activity"/>
    <property type="evidence" value="ECO:0007669"/>
    <property type="project" value="InterPro"/>
</dbReference>
<protein>
    <recommendedName>
        <fullName evidence="5">BPL/LPL catalytic domain-containing protein</fullName>
    </recommendedName>
</protein>
<keyword evidence="7" id="KW-1185">Reference proteome</keyword>
<reference evidence="6" key="1">
    <citation type="submission" date="2021-12" db="EMBL/GenBank/DDBJ databases">
        <authorList>
            <person name="King R."/>
        </authorList>
    </citation>
    <scope>NUCLEOTIDE SEQUENCE</scope>
</reference>
<dbReference type="InterPro" id="IPR045864">
    <property type="entry name" value="aa-tRNA-synth_II/BPL/LPL"/>
</dbReference>
<evidence type="ECO:0000256" key="1">
    <source>
        <dbReference type="ARBA" id="ARBA00009934"/>
    </source>
</evidence>
<evidence type="ECO:0000256" key="2">
    <source>
        <dbReference type="ARBA" id="ARBA00022598"/>
    </source>
</evidence>
<dbReference type="PANTHER" id="PTHR12835">
    <property type="entry name" value="BIOTIN PROTEIN LIGASE"/>
    <property type="match status" value="1"/>
</dbReference>
<feature type="region of interest" description="Disordered" evidence="3">
    <location>
        <begin position="614"/>
        <end position="637"/>
    </location>
</feature>
<feature type="compositionally biased region" description="Low complexity" evidence="3">
    <location>
        <begin position="620"/>
        <end position="631"/>
    </location>
</feature>
<keyword evidence="4" id="KW-0732">Signal</keyword>
<comment type="similarity">
    <text evidence="1">Belongs to the biotin--protein ligase family.</text>
</comment>
<keyword evidence="2" id="KW-0436">Ligase</keyword>
<name>A0A9P0AXF9_BRAAE</name>
<dbReference type="Gene3D" id="3.30.930.10">
    <property type="entry name" value="Bira Bifunctional Protein, Domain 2"/>
    <property type="match status" value="1"/>
</dbReference>
<evidence type="ECO:0000313" key="7">
    <source>
        <dbReference type="Proteomes" id="UP001154078"/>
    </source>
</evidence>
<dbReference type="Proteomes" id="UP001154078">
    <property type="component" value="Chromosome 11"/>
</dbReference>
<dbReference type="InterPro" id="IPR004408">
    <property type="entry name" value="Biotin_CoA_COase_ligase"/>
</dbReference>
<dbReference type="PANTHER" id="PTHR12835:SF5">
    <property type="entry name" value="BIOTIN--PROTEIN LIGASE"/>
    <property type="match status" value="1"/>
</dbReference>
<evidence type="ECO:0000256" key="4">
    <source>
        <dbReference type="SAM" id="SignalP"/>
    </source>
</evidence>
<gene>
    <name evidence="6" type="ORF">MELIAE_LOCUS2667</name>
</gene>
<dbReference type="InterPro" id="IPR003142">
    <property type="entry name" value="BPL_C"/>
</dbReference>
<dbReference type="Pfam" id="PF03099">
    <property type="entry name" value="BPL_LplA_LipB"/>
    <property type="match status" value="1"/>
</dbReference>
<dbReference type="OrthoDB" id="10250105at2759"/>
<dbReference type="GO" id="GO:0005737">
    <property type="term" value="C:cytoplasm"/>
    <property type="evidence" value="ECO:0007669"/>
    <property type="project" value="TreeGrafter"/>
</dbReference>
<feature type="signal peptide" evidence="4">
    <location>
        <begin position="1"/>
        <end position="20"/>
    </location>
</feature>
<accession>A0A9P0AXF9</accession>
<evidence type="ECO:0000259" key="5">
    <source>
        <dbReference type="PROSITE" id="PS51733"/>
    </source>
</evidence>
<evidence type="ECO:0000313" key="6">
    <source>
        <dbReference type="EMBL" id="CAH0549555.1"/>
    </source>
</evidence>
<feature type="domain" description="BPL/LPL catalytic" evidence="5">
    <location>
        <begin position="793"/>
        <end position="992"/>
    </location>
</feature>
<dbReference type="SUPFAM" id="SSF55681">
    <property type="entry name" value="Class II aaRS and biotin synthetases"/>
    <property type="match status" value="1"/>
</dbReference>
<feature type="chain" id="PRO_5040332845" description="BPL/LPL catalytic domain-containing protein" evidence="4">
    <location>
        <begin position="21"/>
        <end position="1068"/>
    </location>
</feature>
<organism evidence="6 7">
    <name type="scientific">Brassicogethes aeneus</name>
    <name type="common">Rape pollen beetle</name>
    <name type="synonym">Meligethes aeneus</name>
    <dbReference type="NCBI Taxonomy" id="1431903"/>
    <lineage>
        <taxon>Eukaryota</taxon>
        <taxon>Metazoa</taxon>
        <taxon>Ecdysozoa</taxon>
        <taxon>Arthropoda</taxon>
        <taxon>Hexapoda</taxon>
        <taxon>Insecta</taxon>
        <taxon>Pterygota</taxon>
        <taxon>Neoptera</taxon>
        <taxon>Endopterygota</taxon>
        <taxon>Coleoptera</taxon>
        <taxon>Polyphaga</taxon>
        <taxon>Cucujiformia</taxon>
        <taxon>Nitidulidae</taxon>
        <taxon>Meligethinae</taxon>
        <taxon>Brassicogethes</taxon>
    </lineage>
</organism>
<feature type="compositionally biased region" description="Basic and acidic residues" evidence="3">
    <location>
        <begin position="360"/>
        <end position="446"/>
    </location>
</feature>
<feature type="compositionally biased region" description="Basic and acidic residues" evidence="3">
    <location>
        <begin position="241"/>
        <end position="268"/>
    </location>
</feature>
<feature type="compositionally biased region" description="Low complexity" evidence="3">
    <location>
        <begin position="448"/>
        <end position="461"/>
    </location>
</feature>
<evidence type="ECO:0000256" key="3">
    <source>
        <dbReference type="SAM" id="MobiDB-lite"/>
    </source>
</evidence>
<sequence length="1068" mass="120545">MLLSLFYMYATVLQWLRLGALKTKLNGTLNSQNALLVCKEIVLCESKKPICLENLLFKNGDRVACTVVPKQKINLGQWALFPKNLDNFPIPIKIVYTVIDEPYIHIMLQAELDNYVKHNCGNIAIENFGDLIAWRTAEKFEAILKTDMKNLTKLVNCFSRNEEIDINHELQLLKIETVEIMGQAGKIKHTKKYPLENNFKTFGSPVRWQKFTEEIRDLYSKMREDNNPKIMIESGSVSSTKSDEETKKVPVSEVKPIKKESKRQEVKNTLDVTSRSRHKSKDKSTDRPKVSKEETKKETKQEHRTAVKVKEEPKVKENGVKDSKSGKLISEKEDTSKVVPKIVTEDLNSATSSAKHKETKNKTKSPEEEATPNKKDTKGKPKKQESKRDVEEKENEKSLGKKISKMLDKDKHKKEKEPKTKDKDKKERKKLKDAFKSESLSKKIDEPGTSNGNLTLTSTTNDTAKSLSDNIGNGEATLNGNVASVKPPNILVYADSLVAKENVKDVLNNMLNKDKYTVYDMPTNTSPVWNSSTVLVVVCGQVPQNLTNNLLQYLLNGGQLLCLCSDLLYSVLHTFTTAEVREHELVRFSYGQWRQVQMMHHIFCYQASPTKKQFSRESENSNPGSGNGSSPIFPRTPSSVEIQHNGKDYLIQVQVLGAEETWQTPSLMLATVKGSKGRAIFSQVHLEINPSQYEEDENKFAALKDSDQARLEIFKDILTKHFEIDCSVYAALPYTPAYFLGRHDLKLKMLSECDSIVNNKITTNNLEINFCGKNVEPEIPTNKNLPVMVHACPTNFSTVNYFETLETQSIGRLVIYSDILTSSQDVLQKTLSHGLAVIPRQQTQGKGRSNNKWISPMGAAMFSLQLHIPLATPLGKFLPITQHLVMVAVITAVQKFRGCERLNLGLKWPNDLYANGNIKIGGLVIKSALMGEMAVVNIGVGVNLSNSNPTTCINDMIKTENLTFGSDLAYISYENYFAEVFNEIERLYEVFQNGDVDYFYNLYYKYWLHNNVDITIKTKDGASRNVKVIGIDDYGYLKVRTAEGAIDIVQPDGNSFDMMKGLIAPKIF</sequence>
<feature type="compositionally biased region" description="Basic and acidic residues" evidence="3">
    <location>
        <begin position="282"/>
        <end position="336"/>
    </location>
</feature>
<dbReference type="PROSITE" id="PS51733">
    <property type="entry name" value="BPL_LPL_CATALYTIC"/>
    <property type="match status" value="1"/>
</dbReference>
<dbReference type="AlphaFoldDB" id="A0A9P0AXF9"/>
<dbReference type="NCBIfam" id="TIGR00121">
    <property type="entry name" value="birA_ligase"/>
    <property type="match status" value="1"/>
</dbReference>
<dbReference type="EMBL" id="OV121142">
    <property type="protein sequence ID" value="CAH0549555.1"/>
    <property type="molecule type" value="Genomic_DNA"/>
</dbReference>
<dbReference type="InterPro" id="IPR004143">
    <property type="entry name" value="BPL_LPL_catalytic"/>
</dbReference>
<feature type="region of interest" description="Disordered" evidence="3">
    <location>
        <begin position="230"/>
        <end position="461"/>
    </location>
</feature>
<dbReference type="Pfam" id="PF02237">
    <property type="entry name" value="BPL_C"/>
    <property type="match status" value="1"/>
</dbReference>